<keyword evidence="2" id="KW-0238">DNA-binding</keyword>
<dbReference type="SUPFAM" id="SSF46689">
    <property type="entry name" value="Homeodomain-like"/>
    <property type="match status" value="1"/>
</dbReference>
<organism evidence="6 7">
    <name type="scientific">Rhodococcus pseudokoreensis</name>
    <dbReference type="NCBI Taxonomy" id="2811421"/>
    <lineage>
        <taxon>Bacteria</taxon>
        <taxon>Bacillati</taxon>
        <taxon>Actinomycetota</taxon>
        <taxon>Actinomycetes</taxon>
        <taxon>Mycobacteriales</taxon>
        <taxon>Nocardiaceae</taxon>
        <taxon>Rhodococcus</taxon>
    </lineage>
</organism>
<sequence length="361" mass="40157">MDTRPLARYAALHGYIELGESLGIDSVGLLRAAGLDPAGMDVQDRWVPAAAISRVLESSAEAAGREDFALLLAQHRRFSNLGPLSVSVREAPDARSAFETLIRYQHMYNEALRTRLSERRDLTTLIVDYDTKADVGTRQALELATAVGYQLLRTILGDAWRPVAVCFQHGPPSDTGTHRKVFDADVRFNQHFTGMVITTSDLRKPNRMSDPMLRAYTRTLLESVETAGPPTVLTRVRELIELLLPTGRCSLDQVSRSLGVDRKTVHRHLAQYGETFTSVLNSTRVGLAERLVADNRYSLTEIAEMLAFSTPNSFSRWFRQNFGVSPRAWRASAQAGVDASRLRSTPSDRARTRPETTGKTN</sequence>
<dbReference type="InterPro" id="IPR032687">
    <property type="entry name" value="AraC-type_N"/>
</dbReference>
<gene>
    <name evidence="6" type="ORF">JWS13_36640</name>
</gene>
<dbReference type="Gene3D" id="1.10.10.60">
    <property type="entry name" value="Homeodomain-like"/>
    <property type="match status" value="1"/>
</dbReference>
<dbReference type="InterPro" id="IPR018060">
    <property type="entry name" value="HTH_AraC"/>
</dbReference>
<dbReference type="EMBL" id="CP070619">
    <property type="protein sequence ID" value="QSE93738.1"/>
    <property type="molecule type" value="Genomic_DNA"/>
</dbReference>
<dbReference type="PANTHER" id="PTHR47894:SF4">
    <property type="entry name" value="HTH-TYPE TRANSCRIPTIONAL REGULATOR GADX"/>
    <property type="match status" value="1"/>
</dbReference>
<evidence type="ECO:0000256" key="4">
    <source>
        <dbReference type="SAM" id="MobiDB-lite"/>
    </source>
</evidence>
<proteinExistence type="predicted"/>
<reference evidence="6 7" key="2">
    <citation type="journal article" date="2022" name="Arch. Microbiol.">
        <title>Rhodococcus pseudokoreensis sp. nov. isolated from the rhizosphere of young M26 apple rootstocks.</title>
        <authorList>
            <person name="Kampfer P."/>
            <person name="Glaeser S.P."/>
            <person name="Blom J."/>
            <person name="Wolf J."/>
            <person name="Benning S."/>
            <person name="Schloter M."/>
            <person name="Neumann-Schaal M."/>
        </authorList>
    </citation>
    <scope>NUCLEOTIDE SEQUENCE [LARGE SCALE GENOMIC DNA]</scope>
    <source>
        <strain evidence="6 7">R79</strain>
    </source>
</reference>
<evidence type="ECO:0000313" key="7">
    <source>
        <dbReference type="Proteomes" id="UP000662986"/>
    </source>
</evidence>
<dbReference type="PANTHER" id="PTHR47894">
    <property type="entry name" value="HTH-TYPE TRANSCRIPTIONAL REGULATOR GADX"/>
    <property type="match status" value="1"/>
</dbReference>
<evidence type="ECO:0000313" key="6">
    <source>
        <dbReference type="EMBL" id="QSE93738.1"/>
    </source>
</evidence>
<reference evidence="6 7" key="1">
    <citation type="journal article" date="2021" name="Microbiol. Resour. Announc.">
        <title>Complete Genome Sequences of Two Rhodococcus sp. Strains with Large and Linear Chromosomes, Isolated from Apple Rhizosphere.</title>
        <authorList>
            <person name="Benning S."/>
            <person name="Brugnone N."/>
            <person name="Siani R."/>
            <person name="Kublik S."/>
            <person name="Schloter M."/>
            <person name="Rad V."/>
        </authorList>
    </citation>
    <scope>NUCLEOTIDE SEQUENCE [LARGE SCALE GENOMIC DNA]</scope>
    <source>
        <strain evidence="6 7">R79</strain>
    </source>
</reference>
<dbReference type="PROSITE" id="PS00041">
    <property type="entry name" value="HTH_ARAC_FAMILY_1"/>
    <property type="match status" value="1"/>
</dbReference>
<feature type="domain" description="HTH araC/xylS-type" evidence="5">
    <location>
        <begin position="234"/>
        <end position="332"/>
    </location>
</feature>
<dbReference type="InterPro" id="IPR009057">
    <property type="entry name" value="Homeodomain-like_sf"/>
</dbReference>
<keyword evidence="3" id="KW-0804">Transcription</keyword>
<dbReference type="PROSITE" id="PS01124">
    <property type="entry name" value="HTH_ARAC_FAMILY_2"/>
    <property type="match status" value="1"/>
</dbReference>
<dbReference type="SMART" id="SM00342">
    <property type="entry name" value="HTH_ARAC"/>
    <property type="match status" value="1"/>
</dbReference>
<dbReference type="InterPro" id="IPR018062">
    <property type="entry name" value="HTH_AraC-typ_CS"/>
</dbReference>
<feature type="region of interest" description="Disordered" evidence="4">
    <location>
        <begin position="335"/>
        <end position="361"/>
    </location>
</feature>
<dbReference type="RefSeq" id="WP_206010223.1">
    <property type="nucleotide sequence ID" value="NZ_CP070619.1"/>
</dbReference>
<evidence type="ECO:0000256" key="1">
    <source>
        <dbReference type="ARBA" id="ARBA00023015"/>
    </source>
</evidence>
<evidence type="ECO:0000259" key="5">
    <source>
        <dbReference type="PROSITE" id="PS01124"/>
    </source>
</evidence>
<dbReference type="Proteomes" id="UP000662986">
    <property type="component" value="Chromosome"/>
</dbReference>
<name>A0A974WBI0_9NOCA</name>
<dbReference type="Pfam" id="PF12625">
    <property type="entry name" value="Arabinose_bd"/>
    <property type="match status" value="1"/>
</dbReference>
<keyword evidence="7" id="KW-1185">Reference proteome</keyword>
<protein>
    <submittedName>
        <fullName evidence="6">AraC family transcriptional regulator</fullName>
    </submittedName>
</protein>
<accession>A0A974WBI0</accession>
<feature type="compositionally biased region" description="Basic and acidic residues" evidence="4">
    <location>
        <begin position="346"/>
        <end position="361"/>
    </location>
</feature>
<dbReference type="Pfam" id="PF12833">
    <property type="entry name" value="HTH_18"/>
    <property type="match status" value="1"/>
</dbReference>
<keyword evidence="1" id="KW-0805">Transcription regulation</keyword>
<evidence type="ECO:0000256" key="2">
    <source>
        <dbReference type="ARBA" id="ARBA00023125"/>
    </source>
</evidence>
<evidence type="ECO:0000256" key="3">
    <source>
        <dbReference type="ARBA" id="ARBA00023163"/>
    </source>
</evidence>